<sequence>MAAATQNTDETLASTDEQATTKQKNTRNKTNKTTETQNTQAGDEKASDQGDLLNSQGPEDGASQDEGNKPTDLKNGDSDNEESNTQENGNPTETSNDSVKPSNDLDSNGGKSGDDVGTESDHVLKETDTSKVNTPITDLLTVSGGSSVDPLVIKVTNNGFSTVLEPLSRVAIEAGKTASITCHNQTFKHQVLENLRQLKGLGKNLTVE</sequence>
<accession>A0A0D7SLF4</accession>
<dbReference type="EMBL" id="VMBB01000013">
    <property type="protein sequence ID" value="MDR8260847.1"/>
    <property type="molecule type" value="Genomic_DNA"/>
</dbReference>
<dbReference type="Proteomes" id="UP000179937">
    <property type="component" value="Unassembled WGS sequence"/>
</dbReference>
<reference evidence="8 12" key="2">
    <citation type="submission" date="2017-04" db="EMBL/GenBank/DDBJ databases">
        <title>Comparison of Acinetobacter baumannii whole genome sequences from two major hospitals in Kuwait.</title>
        <authorList>
            <person name="Nasser K."/>
            <person name="Habibi N."/>
            <person name="Khan M.W."/>
            <person name="Purohit P."/>
            <person name="Al-Obaid I."/>
            <person name="Dhar R."/>
            <person name="Al-Fouzan W."/>
            <person name="Mustafa A.S."/>
        </authorList>
    </citation>
    <scope>NUCLEOTIDE SEQUENCE [LARGE SCALE GENOMIC DNA]</scope>
    <source>
        <strain evidence="8 12">KUFAR57</strain>
    </source>
</reference>
<evidence type="ECO:0000313" key="8">
    <source>
        <dbReference type="EMBL" id="PRN35341.1"/>
    </source>
</evidence>
<evidence type="ECO:0000313" key="12">
    <source>
        <dbReference type="Proteomes" id="UP000237823"/>
    </source>
</evidence>
<name>A0A0D7SLF4_ACIBA</name>
<protein>
    <submittedName>
        <fullName evidence="5">Uncharacterized protein</fullName>
    </submittedName>
</protein>
<dbReference type="Proteomes" id="UP000439424">
    <property type="component" value="Unassembled WGS sequence"/>
</dbReference>
<reference evidence="5 13" key="5">
    <citation type="submission" date="2019-11" db="EMBL/GenBank/DDBJ databases">
        <title>Multidrug-resistant Acinetobacter baumannii moving toward extensively drug-resistant over fifteen years in South of Brazil.</title>
        <authorList>
            <person name="Fedrigo N.H."/>
            <person name="Cerdeira L."/>
            <person name="Fuga B."/>
            <person name="Marini P.V.B."/>
            <person name="Shinohara D.R."/>
            <person name="Carrara-Marroni F.E."/>
            <person name="Lincopan N."/>
            <person name="Tognim M.C.B."/>
        </authorList>
    </citation>
    <scope>NUCLEOTIDE SEQUENCE [LARGE SCALE GENOMIC DNA]</scope>
    <source>
        <strain evidence="5 13">Ac576</strain>
    </source>
</reference>
<dbReference type="Proteomes" id="UP000664966">
    <property type="component" value="Chromosome"/>
</dbReference>
<reference evidence="3" key="4">
    <citation type="submission" date="2019-07" db="EMBL/GenBank/DDBJ databases">
        <title>Biological characteristics of mucoid Acinetobacter baumannii from a general hospital in China.</title>
        <authorList>
            <person name="Hua X."/>
            <person name="Yu Y."/>
        </authorList>
    </citation>
    <scope>NUCLEOTIDE SEQUENCE</scope>
    <source>
        <strain evidence="3">N41</strain>
        <strain evidence="4">N8</strain>
    </source>
</reference>
<dbReference type="EMBL" id="CP072270">
    <property type="protein sequence ID" value="QTK42361.1"/>
    <property type="molecule type" value="Genomic_DNA"/>
</dbReference>
<feature type="region of interest" description="Disordered" evidence="1">
    <location>
        <begin position="1"/>
        <end position="129"/>
    </location>
</feature>
<reference evidence="2" key="6">
    <citation type="submission" date="2020-12" db="EMBL/GenBank/DDBJ databases">
        <authorList>
            <consortium name="Clinical and Environmental Microbiology Branch: Whole genome sequencing antimicrobial resistance pathogens in the healthcare setting"/>
        </authorList>
    </citation>
    <scope>NUCLEOTIDE SEQUENCE</scope>
    <source>
        <strain evidence="2">2018HL-00813</strain>
    </source>
</reference>
<feature type="compositionally biased region" description="Polar residues" evidence="1">
    <location>
        <begin position="85"/>
        <end position="106"/>
    </location>
</feature>
<dbReference type="RefSeq" id="WP_000718480.1">
    <property type="nucleotide sequence ID" value="NZ_AP024415.1"/>
</dbReference>
<feature type="compositionally biased region" description="Basic and acidic residues" evidence="1">
    <location>
        <begin position="66"/>
        <end position="77"/>
    </location>
</feature>
<dbReference type="EMBL" id="VMAF01000002">
    <property type="protein sequence ID" value="MDR8429982.1"/>
    <property type="molecule type" value="Genomic_DNA"/>
</dbReference>
<reference evidence="9" key="7">
    <citation type="submission" date="2021-03" db="EMBL/GenBank/DDBJ databases">
        <title>Complete genome sequencing of Acinetobacter baumannii.</title>
        <authorList>
            <person name="Yadav B."/>
            <person name="Makwana N."/>
            <person name="Kharat A.S."/>
            <person name="Veeraraghavan B."/>
            <person name="Vijayakumar S."/>
            <person name="Priya M."/>
        </authorList>
    </citation>
    <scope>NUCLEOTIDE SEQUENCE</scope>
    <source>
        <strain evidence="9">KSK6</strain>
    </source>
</reference>
<dbReference type="EMBL" id="LYKI01000003">
    <property type="protein sequence ID" value="OIG74977.1"/>
    <property type="molecule type" value="Genomic_DNA"/>
</dbReference>
<dbReference type="EMBL" id="WPIP01000047">
    <property type="protein sequence ID" value="MVM91545.1"/>
    <property type="molecule type" value="Genomic_DNA"/>
</dbReference>
<dbReference type="PATRIC" id="fig|470.1288.peg.28"/>
<evidence type="ECO:0000313" key="13">
    <source>
        <dbReference type="Proteomes" id="UP000439424"/>
    </source>
</evidence>
<evidence type="ECO:0000313" key="5">
    <source>
        <dbReference type="EMBL" id="MVM91545.1"/>
    </source>
</evidence>
<dbReference type="EMBL" id="AAYLMQ010000029">
    <property type="protein sequence ID" value="EGY2378026.1"/>
    <property type="molecule type" value="Genomic_DNA"/>
</dbReference>
<evidence type="ECO:0000256" key="1">
    <source>
        <dbReference type="SAM" id="MobiDB-lite"/>
    </source>
</evidence>
<dbReference type="AlphaFoldDB" id="A0A0D7SLF4"/>
<evidence type="ECO:0000313" key="2">
    <source>
        <dbReference type="EMBL" id="EGY2378026.1"/>
    </source>
</evidence>
<organism evidence="5 13">
    <name type="scientific">Acinetobacter baumannii</name>
    <dbReference type="NCBI Taxonomy" id="470"/>
    <lineage>
        <taxon>Bacteria</taxon>
        <taxon>Pseudomonadati</taxon>
        <taxon>Pseudomonadota</taxon>
        <taxon>Gammaproteobacteria</taxon>
        <taxon>Moraxellales</taxon>
        <taxon>Moraxellaceae</taxon>
        <taxon>Acinetobacter</taxon>
        <taxon>Acinetobacter calcoaceticus/baumannii complex</taxon>
    </lineage>
</organism>
<dbReference type="EMBL" id="NEPB01000013">
    <property type="protein sequence ID" value="PRN35341.1"/>
    <property type="molecule type" value="Genomic_DNA"/>
</dbReference>
<dbReference type="EMBL" id="PHJU02000033">
    <property type="protein sequence ID" value="PQL81525.1"/>
    <property type="molecule type" value="Genomic_DNA"/>
</dbReference>
<reference evidence="6 10" key="1">
    <citation type="submission" date="2016-05" db="EMBL/GenBank/DDBJ databases">
        <title>The evolution of Acinetobacter baumannii in vivo.</title>
        <authorList>
            <person name="Hua X."/>
            <person name="Yu Y."/>
        </authorList>
    </citation>
    <scope>NUCLEOTIDE SEQUENCE [LARGE SCALE GENOMIC DNA]</scope>
    <source>
        <strain evidence="6 10">XH647</strain>
    </source>
</reference>
<feature type="compositionally biased region" description="Low complexity" evidence="1">
    <location>
        <begin position="31"/>
        <end position="40"/>
    </location>
</feature>
<evidence type="ECO:0000313" key="6">
    <source>
        <dbReference type="EMBL" id="OIG74977.1"/>
    </source>
</evidence>
<feature type="compositionally biased region" description="Polar residues" evidence="1">
    <location>
        <begin position="1"/>
        <end position="17"/>
    </location>
</feature>
<evidence type="ECO:0000313" key="7">
    <source>
        <dbReference type="EMBL" id="PQL81525.1"/>
    </source>
</evidence>
<dbReference type="Proteomes" id="UP000233757">
    <property type="component" value="Unassembled WGS sequence"/>
</dbReference>
<reference evidence="7 11" key="3">
    <citation type="submission" date="2018-02" db="EMBL/GenBank/DDBJ databases">
        <title>Acinetobacter baumanii whole genome sequence.</title>
        <authorList>
            <person name="Qasim Z.J."/>
        </authorList>
    </citation>
    <scope>NUCLEOTIDE SEQUENCE [LARGE SCALE GENOMIC DNA]</scope>
    <source>
        <strain evidence="7 11">ZQ8</strain>
    </source>
</reference>
<dbReference type="KEGG" id="abw:BL01_00145"/>
<evidence type="ECO:0000313" key="10">
    <source>
        <dbReference type="Proteomes" id="UP000179937"/>
    </source>
</evidence>
<gene>
    <name evidence="6" type="ORF">A7M90_12635</name>
    <name evidence="8" type="ORF">B9W25_08455</name>
    <name evidence="7" type="ORF">CV954_015085</name>
    <name evidence="4" type="ORF">FPK63_02580</name>
    <name evidence="3" type="ORF">FPK87_10260</name>
    <name evidence="5" type="ORF">GNY86_08445</name>
    <name evidence="9" type="ORF">J6E47_13150</name>
    <name evidence="2" type="ORF">JHZ39_002423</name>
</gene>
<feature type="compositionally biased region" description="Basic and acidic residues" evidence="1">
    <location>
        <begin position="119"/>
        <end position="129"/>
    </location>
</feature>
<evidence type="ECO:0000313" key="11">
    <source>
        <dbReference type="Proteomes" id="UP000233757"/>
    </source>
</evidence>
<evidence type="ECO:0000313" key="3">
    <source>
        <dbReference type="EMBL" id="MDR8260847.1"/>
    </source>
</evidence>
<evidence type="ECO:0000313" key="9">
    <source>
        <dbReference type="EMBL" id="QTK42361.1"/>
    </source>
</evidence>
<evidence type="ECO:0000313" key="4">
    <source>
        <dbReference type="EMBL" id="MDR8429982.1"/>
    </source>
</evidence>
<proteinExistence type="predicted"/>
<dbReference type="Proteomes" id="UP000237823">
    <property type="component" value="Unassembled WGS sequence"/>
</dbReference>